<organism evidence="1 2">
    <name type="scientific">Streptomyces composti</name>
    <dbReference type="NCBI Taxonomy" id="2720025"/>
    <lineage>
        <taxon>Bacteria</taxon>
        <taxon>Bacillati</taxon>
        <taxon>Actinomycetota</taxon>
        <taxon>Actinomycetes</taxon>
        <taxon>Kitasatosporales</taxon>
        <taxon>Streptomycetaceae</taxon>
        <taxon>Streptomyces</taxon>
    </lineage>
</organism>
<proteinExistence type="predicted"/>
<evidence type="ECO:0000313" key="1">
    <source>
        <dbReference type="EMBL" id="NJP53419.1"/>
    </source>
</evidence>
<evidence type="ECO:0000313" key="2">
    <source>
        <dbReference type="Proteomes" id="UP000730591"/>
    </source>
</evidence>
<gene>
    <name evidence="1" type="ORF">HCJ93_25975</name>
</gene>
<sequence length="223" mass="25265">MILHTARLFIDGPVKRVLDLAATVRESEGTLDLDTELRRFIRLTHTTMATDWICPIATVNAMLDHVARLCAEGGEEIPREFRALLQRAAGDADATEFLHALAGRLRALEQNRSEDYDVLPLSRWEIEVRFPQLYGFGYNWLYEGEHESIRDAVEACTAGEHPYCAEFLSPMAAEAQTALVLFPGEQEMKENLASVVFWATPGNVREFLDAVNEHMRREHVPQP</sequence>
<comment type="caution">
    <text evidence="1">The sequence shown here is derived from an EMBL/GenBank/DDBJ whole genome shotgun (WGS) entry which is preliminary data.</text>
</comment>
<dbReference type="RefSeq" id="WP_167998255.1">
    <property type="nucleotide sequence ID" value="NZ_JAATEM010000038.1"/>
</dbReference>
<dbReference type="EMBL" id="JAATEM010000038">
    <property type="protein sequence ID" value="NJP53419.1"/>
    <property type="molecule type" value="Genomic_DNA"/>
</dbReference>
<dbReference type="Proteomes" id="UP000730591">
    <property type="component" value="Unassembled WGS sequence"/>
</dbReference>
<keyword evidence="2" id="KW-1185">Reference proteome</keyword>
<protein>
    <submittedName>
        <fullName evidence="1">Uncharacterized protein</fullName>
    </submittedName>
</protein>
<accession>A0ABX1AA93</accession>
<reference evidence="1 2" key="1">
    <citation type="submission" date="2020-03" db="EMBL/GenBank/DDBJ databases">
        <title>WGS of actinomycetes isolated from Thailand.</title>
        <authorList>
            <person name="Thawai C."/>
        </authorList>
    </citation>
    <scope>NUCLEOTIDE SEQUENCE [LARGE SCALE GENOMIC DNA]</scope>
    <source>
        <strain evidence="1 2">SBST2-5</strain>
    </source>
</reference>
<name>A0ABX1AA93_9ACTN</name>